<reference evidence="2 3" key="1">
    <citation type="submission" date="2019-10" db="EMBL/GenBank/DDBJ databases">
        <title>Gracilibacillus sp. nov. isolated from rice seeds.</title>
        <authorList>
            <person name="He S."/>
        </authorList>
    </citation>
    <scope>NUCLEOTIDE SEQUENCE [LARGE SCALE GENOMIC DNA]</scope>
    <source>
        <strain evidence="2 3">TD8</strain>
    </source>
</reference>
<sequence length="441" mass="50464">MKKKRYIFLLLFVISGLAFSLFILSNQSQPTDAKEEKETVIDNFEEIGSITVRANENVELMQNQDGWKLKHADREQNDEKIAQFIETMKNLEGKETTIAKKTVNLDFPKVTVVFENDNGSIQQVSIGQMSPAQNEYYVHHKEKDRIYLVDRAAVETIPLKPGTLLDSNIISIKPEQVNEIFIDNGTEKIELTQDSPFSVEEAMAHISGWYVKEPFHSMYSVKYSRMEAILTGLKNLKKVDIVEDNSLLGEVDFRITFRTDNHSETLLIGNPAANQHYYAKLEGTEEVFTIETRELDPFSVPSFDLIDHFVHILPLQAVNGLKVESSTFNWTITSHTKGEKETSVYTVNNKEIPTDVLREAYKGLAGLSFDKKAEGMQEYGERELTITYMTENDNESSDKIDFYSIDDQYFVFQKNNEGIDFIIEKAKVYQALEGINQILPE</sequence>
<dbReference type="InterPro" id="IPR025641">
    <property type="entry name" value="DUF4340"/>
</dbReference>
<evidence type="ECO:0000259" key="1">
    <source>
        <dbReference type="Pfam" id="PF14238"/>
    </source>
</evidence>
<evidence type="ECO:0000313" key="2">
    <source>
        <dbReference type="EMBL" id="KAB8130994.1"/>
    </source>
</evidence>
<dbReference type="OrthoDB" id="2939935at2"/>
<accession>A0A7C8KPE2</accession>
<proteinExistence type="predicted"/>
<feature type="domain" description="DUF4340" evidence="1">
    <location>
        <begin position="73"/>
        <end position="242"/>
    </location>
</feature>
<dbReference type="RefSeq" id="WP_153404429.1">
    <property type="nucleotide sequence ID" value="NZ_ML762433.1"/>
</dbReference>
<comment type="caution">
    <text evidence="2">The sequence shown here is derived from an EMBL/GenBank/DDBJ whole genome shotgun (WGS) entry which is preliminary data.</text>
</comment>
<keyword evidence="3" id="KW-1185">Reference proteome</keyword>
<dbReference type="Proteomes" id="UP000480246">
    <property type="component" value="Unassembled WGS sequence"/>
</dbReference>
<organism evidence="2 3">
    <name type="scientific">Gracilibacillus oryzae</name>
    <dbReference type="NCBI Taxonomy" id="1672701"/>
    <lineage>
        <taxon>Bacteria</taxon>
        <taxon>Bacillati</taxon>
        <taxon>Bacillota</taxon>
        <taxon>Bacilli</taxon>
        <taxon>Bacillales</taxon>
        <taxon>Bacillaceae</taxon>
        <taxon>Gracilibacillus</taxon>
    </lineage>
</organism>
<dbReference type="EMBL" id="WEID01000068">
    <property type="protein sequence ID" value="KAB8130994.1"/>
    <property type="molecule type" value="Genomic_DNA"/>
</dbReference>
<dbReference type="Pfam" id="PF14238">
    <property type="entry name" value="DUF4340"/>
    <property type="match status" value="1"/>
</dbReference>
<evidence type="ECO:0000313" key="3">
    <source>
        <dbReference type="Proteomes" id="UP000480246"/>
    </source>
</evidence>
<protein>
    <submittedName>
        <fullName evidence="2">DUF4340 domain-containing protein</fullName>
    </submittedName>
</protein>
<dbReference type="AlphaFoldDB" id="A0A7C8KPE2"/>
<name>A0A7C8KPE2_9BACI</name>
<gene>
    <name evidence="2" type="ORF">F9U64_13480</name>
</gene>